<accession>A0ABW2A375</accession>
<dbReference type="SUPFAM" id="SSF46626">
    <property type="entry name" value="Cytochrome c"/>
    <property type="match status" value="1"/>
</dbReference>
<evidence type="ECO:0000259" key="6">
    <source>
        <dbReference type="PROSITE" id="PS51007"/>
    </source>
</evidence>
<evidence type="ECO:0000256" key="1">
    <source>
        <dbReference type="ARBA" id="ARBA00022617"/>
    </source>
</evidence>
<keyword evidence="5" id="KW-0732">Signal</keyword>
<organism evidence="7 8">
    <name type="scientific">Marinobacterium aestuariivivens</name>
    <dbReference type="NCBI Taxonomy" id="1698799"/>
    <lineage>
        <taxon>Bacteria</taxon>
        <taxon>Pseudomonadati</taxon>
        <taxon>Pseudomonadota</taxon>
        <taxon>Gammaproteobacteria</taxon>
        <taxon>Oceanospirillales</taxon>
        <taxon>Oceanospirillaceae</taxon>
        <taxon>Marinobacterium</taxon>
    </lineage>
</organism>
<dbReference type="Pfam" id="PF09086">
    <property type="entry name" value="DUF1924"/>
    <property type="match status" value="1"/>
</dbReference>
<dbReference type="PROSITE" id="PS51007">
    <property type="entry name" value="CYTC"/>
    <property type="match status" value="1"/>
</dbReference>
<comment type="caution">
    <text evidence="7">The sequence shown here is derived from an EMBL/GenBank/DDBJ whole genome shotgun (WGS) entry which is preliminary data.</text>
</comment>
<evidence type="ECO:0000256" key="2">
    <source>
        <dbReference type="ARBA" id="ARBA00022723"/>
    </source>
</evidence>
<dbReference type="EMBL" id="JBHSWE010000001">
    <property type="protein sequence ID" value="MFC6671922.1"/>
    <property type="molecule type" value="Genomic_DNA"/>
</dbReference>
<evidence type="ECO:0000313" key="7">
    <source>
        <dbReference type="EMBL" id="MFC6671922.1"/>
    </source>
</evidence>
<evidence type="ECO:0000256" key="5">
    <source>
        <dbReference type="SAM" id="SignalP"/>
    </source>
</evidence>
<evidence type="ECO:0000256" key="4">
    <source>
        <dbReference type="PROSITE-ProRule" id="PRU00433"/>
    </source>
</evidence>
<reference evidence="8" key="1">
    <citation type="journal article" date="2019" name="Int. J. Syst. Evol. Microbiol.">
        <title>The Global Catalogue of Microorganisms (GCM) 10K type strain sequencing project: providing services to taxonomists for standard genome sequencing and annotation.</title>
        <authorList>
            <consortium name="The Broad Institute Genomics Platform"/>
            <consortium name="The Broad Institute Genome Sequencing Center for Infectious Disease"/>
            <person name="Wu L."/>
            <person name="Ma J."/>
        </authorList>
    </citation>
    <scope>NUCLEOTIDE SEQUENCE [LARGE SCALE GENOMIC DNA]</scope>
    <source>
        <strain evidence="8">NBRC 111756</strain>
    </source>
</reference>
<feature type="domain" description="Cytochrome c" evidence="6">
    <location>
        <begin position="43"/>
        <end position="131"/>
    </location>
</feature>
<feature type="signal peptide" evidence="5">
    <location>
        <begin position="1"/>
        <end position="24"/>
    </location>
</feature>
<gene>
    <name evidence="7" type="ORF">ACFQDL_19030</name>
</gene>
<name>A0ABW2A375_9GAMM</name>
<sequence length="131" mass="14674">MRKRSQVAVLVLALGATAAGSAVASEAVQLLLQQYRQQGVGAFDADAGAEFWQKAFDGRSCTSCHTADPRVLGRHRQTGKPIEPMAPSVNPRRLTEVRQMNKWFYRNCNWTLGRECTAQEKGNLLIWLQER</sequence>
<keyword evidence="2 4" id="KW-0479">Metal-binding</keyword>
<keyword evidence="8" id="KW-1185">Reference proteome</keyword>
<dbReference type="RefSeq" id="WP_379910399.1">
    <property type="nucleotide sequence ID" value="NZ_JBHSWE010000001.1"/>
</dbReference>
<evidence type="ECO:0000313" key="8">
    <source>
        <dbReference type="Proteomes" id="UP001596422"/>
    </source>
</evidence>
<feature type="chain" id="PRO_5046046605" evidence="5">
    <location>
        <begin position="25"/>
        <end position="131"/>
    </location>
</feature>
<dbReference type="InterPro" id="IPR015170">
    <property type="entry name" value="DUF1924_SHP"/>
</dbReference>
<keyword evidence="1 4" id="KW-0349">Heme</keyword>
<dbReference type="InterPro" id="IPR036909">
    <property type="entry name" value="Cyt_c-like_dom_sf"/>
</dbReference>
<keyword evidence="3 4" id="KW-0408">Iron</keyword>
<protein>
    <submittedName>
        <fullName evidence="7">DUF1924 domain-containing protein</fullName>
    </submittedName>
</protein>
<proteinExistence type="predicted"/>
<dbReference type="Proteomes" id="UP001596422">
    <property type="component" value="Unassembled WGS sequence"/>
</dbReference>
<dbReference type="Gene3D" id="1.10.760.10">
    <property type="entry name" value="Cytochrome c-like domain"/>
    <property type="match status" value="1"/>
</dbReference>
<evidence type="ECO:0000256" key="3">
    <source>
        <dbReference type="ARBA" id="ARBA00023004"/>
    </source>
</evidence>
<dbReference type="InterPro" id="IPR009056">
    <property type="entry name" value="Cyt_c-like_dom"/>
</dbReference>